<reference evidence="2" key="2">
    <citation type="submission" date="2020-11" db="EMBL/GenBank/DDBJ databases">
        <authorList>
            <person name="McCartney M.A."/>
            <person name="Auch B."/>
            <person name="Kono T."/>
            <person name="Mallez S."/>
            <person name="Becker A."/>
            <person name="Gohl D.M."/>
            <person name="Silverstein K.A.T."/>
            <person name="Koren S."/>
            <person name="Bechman K.B."/>
            <person name="Herman A."/>
            <person name="Abrahante J.E."/>
            <person name="Garbe J."/>
        </authorList>
    </citation>
    <scope>NUCLEOTIDE SEQUENCE</scope>
    <source>
        <strain evidence="2">Duluth1</strain>
        <tissue evidence="2">Whole animal</tissue>
    </source>
</reference>
<feature type="compositionally biased region" description="Polar residues" evidence="1">
    <location>
        <begin position="1"/>
        <end position="18"/>
    </location>
</feature>
<name>A0A9D4MI43_DREPO</name>
<comment type="caution">
    <text evidence="2">The sequence shown here is derived from an EMBL/GenBank/DDBJ whole genome shotgun (WGS) entry which is preliminary data.</text>
</comment>
<organism evidence="2 3">
    <name type="scientific">Dreissena polymorpha</name>
    <name type="common">Zebra mussel</name>
    <name type="synonym">Mytilus polymorpha</name>
    <dbReference type="NCBI Taxonomy" id="45954"/>
    <lineage>
        <taxon>Eukaryota</taxon>
        <taxon>Metazoa</taxon>
        <taxon>Spiralia</taxon>
        <taxon>Lophotrochozoa</taxon>
        <taxon>Mollusca</taxon>
        <taxon>Bivalvia</taxon>
        <taxon>Autobranchia</taxon>
        <taxon>Heteroconchia</taxon>
        <taxon>Euheterodonta</taxon>
        <taxon>Imparidentia</taxon>
        <taxon>Neoheterodontei</taxon>
        <taxon>Myida</taxon>
        <taxon>Dreissenoidea</taxon>
        <taxon>Dreissenidae</taxon>
        <taxon>Dreissena</taxon>
    </lineage>
</organism>
<keyword evidence="3" id="KW-1185">Reference proteome</keyword>
<reference evidence="2" key="1">
    <citation type="journal article" date="2019" name="bioRxiv">
        <title>The Genome of the Zebra Mussel, Dreissena polymorpha: A Resource for Invasive Species Research.</title>
        <authorList>
            <person name="McCartney M.A."/>
            <person name="Auch B."/>
            <person name="Kono T."/>
            <person name="Mallez S."/>
            <person name="Zhang Y."/>
            <person name="Obille A."/>
            <person name="Becker A."/>
            <person name="Abrahante J.E."/>
            <person name="Garbe J."/>
            <person name="Badalamenti J.P."/>
            <person name="Herman A."/>
            <person name="Mangelson H."/>
            <person name="Liachko I."/>
            <person name="Sullivan S."/>
            <person name="Sone E.D."/>
            <person name="Koren S."/>
            <person name="Silverstein K.A.T."/>
            <person name="Beckman K.B."/>
            <person name="Gohl D.M."/>
        </authorList>
    </citation>
    <scope>NUCLEOTIDE SEQUENCE</scope>
    <source>
        <strain evidence="2">Duluth1</strain>
        <tissue evidence="2">Whole animal</tissue>
    </source>
</reference>
<dbReference type="Proteomes" id="UP000828390">
    <property type="component" value="Unassembled WGS sequence"/>
</dbReference>
<sequence>MMCSSCQPQNRSRRSTGYLSPYPEHRESLAPYNELKRVQNAALSKMEEQFGVLKKSMQEVHQLLPQHDDSEEMITARSHLCEEEEASLYSSNLHLYTVAVSVILYSFPVKKT</sequence>
<feature type="region of interest" description="Disordered" evidence="1">
    <location>
        <begin position="1"/>
        <end position="24"/>
    </location>
</feature>
<dbReference type="EMBL" id="JAIWYP010000001">
    <property type="protein sequence ID" value="KAH3878017.1"/>
    <property type="molecule type" value="Genomic_DNA"/>
</dbReference>
<accession>A0A9D4MI43</accession>
<gene>
    <name evidence="2" type="ORF">DPMN_001897</name>
</gene>
<proteinExistence type="predicted"/>
<dbReference type="AlphaFoldDB" id="A0A9D4MI43"/>
<evidence type="ECO:0000256" key="1">
    <source>
        <dbReference type="SAM" id="MobiDB-lite"/>
    </source>
</evidence>
<evidence type="ECO:0000313" key="3">
    <source>
        <dbReference type="Proteomes" id="UP000828390"/>
    </source>
</evidence>
<evidence type="ECO:0000313" key="2">
    <source>
        <dbReference type="EMBL" id="KAH3878017.1"/>
    </source>
</evidence>
<protein>
    <submittedName>
        <fullName evidence="2">Uncharacterized protein</fullName>
    </submittedName>
</protein>